<name>A0A6A6EZG1_9PEZI</name>
<dbReference type="Gene3D" id="3.40.50.10090">
    <property type="match status" value="2"/>
</dbReference>
<dbReference type="PANTHER" id="PTHR12390">
    <property type="entry name" value="UROPORPHYRINOGEN III SYNTHASE"/>
    <property type="match status" value="1"/>
</dbReference>
<dbReference type="CDD" id="cd06578">
    <property type="entry name" value="HemD"/>
    <property type="match status" value="1"/>
</dbReference>
<dbReference type="InterPro" id="IPR003754">
    <property type="entry name" value="4pyrrol_synth_uPrphyn_synth"/>
</dbReference>
<proteinExistence type="predicted"/>
<dbReference type="GO" id="GO:0005829">
    <property type="term" value="C:cytosol"/>
    <property type="evidence" value="ECO:0007669"/>
    <property type="project" value="TreeGrafter"/>
</dbReference>
<dbReference type="Proteomes" id="UP000799539">
    <property type="component" value="Unassembled WGS sequence"/>
</dbReference>
<accession>A0A6A6EZG1</accession>
<reference evidence="2" key="1">
    <citation type="journal article" date="2020" name="Stud. Mycol.">
        <title>101 Dothideomycetes genomes: a test case for predicting lifestyles and emergence of pathogens.</title>
        <authorList>
            <person name="Haridas S."/>
            <person name="Albert R."/>
            <person name="Binder M."/>
            <person name="Bloem J."/>
            <person name="Labutti K."/>
            <person name="Salamov A."/>
            <person name="Andreopoulos B."/>
            <person name="Baker S."/>
            <person name="Barry K."/>
            <person name="Bills G."/>
            <person name="Bluhm B."/>
            <person name="Cannon C."/>
            <person name="Castanera R."/>
            <person name="Culley D."/>
            <person name="Daum C."/>
            <person name="Ezra D."/>
            <person name="Gonzalez J."/>
            <person name="Henrissat B."/>
            <person name="Kuo A."/>
            <person name="Liang C."/>
            <person name="Lipzen A."/>
            <person name="Lutzoni F."/>
            <person name="Magnuson J."/>
            <person name="Mondo S."/>
            <person name="Nolan M."/>
            <person name="Ohm R."/>
            <person name="Pangilinan J."/>
            <person name="Park H.-J."/>
            <person name="Ramirez L."/>
            <person name="Alfaro M."/>
            <person name="Sun H."/>
            <person name="Tritt A."/>
            <person name="Yoshinaga Y."/>
            <person name="Zwiers L.-H."/>
            <person name="Turgeon B."/>
            <person name="Goodwin S."/>
            <person name="Spatafora J."/>
            <person name="Crous P."/>
            <person name="Grigoriev I."/>
        </authorList>
    </citation>
    <scope>NUCLEOTIDE SEQUENCE</scope>
    <source>
        <strain evidence="2">SCOH1-5</strain>
    </source>
</reference>
<keyword evidence="3" id="KW-1185">Reference proteome</keyword>
<dbReference type="SUPFAM" id="SSF69618">
    <property type="entry name" value="HemD-like"/>
    <property type="match status" value="1"/>
</dbReference>
<protein>
    <recommendedName>
        <fullName evidence="1">Tetrapyrrole biosynthesis uroporphyrinogen III synthase domain-containing protein</fullName>
    </recommendedName>
</protein>
<dbReference type="GO" id="GO:0006782">
    <property type="term" value="P:protoporphyrinogen IX biosynthetic process"/>
    <property type="evidence" value="ECO:0007669"/>
    <property type="project" value="UniProtKB-UniPathway"/>
</dbReference>
<organism evidence="2 3">
    <name type="scientific">Cercospora zeae-maydis SCOH1-5</name>
    <dbReference type="NCBI Taxonomy" id="717836"/>
    <lineage>
        <taxon>Eukaryota</taxon>
        <taxon>Fungi</taxon>
        <taxon>Dikarya</taxon>
        <taxon>Ascomycota</taxon>
        <taxon>Pezizomycotina</taxon>
        <taxon>Dothideomycetes</taxon>
        <taxon>Dothideomycetidae</taxon>
        <taxon>Mycosphaerellales</taxon>
        <taxon>Mycosphaerellaceae</taxon>
        <taxon>Cercospora</taxon>
    </lineage>
</organism>
<evidence type="ECO:0000313" key="3">
    <source>
        <dbReference type="Proteomes" id="UP000799539"/>
    </source>
</evidence>
<dbReference type="OrthoDB" id="5595751at2759"/>
<sequence length="354" mass="38729">MDDITHSLHNLQLNQIPIYLLKTPSSPSDSYSEHFSQLSSQDDKNEKTTYHPLFVPVLEHIFRDDALRNIKRSAERFAFAGGSPATARQTATHNPAKRYSGLIFTSQRAVDAFGTVIAKLDPTKLPSLFDPLMPIYVVGPATRKGVQALNLPSCPIVGEASGNGEALADFILAHHNDPTKVPAEVTSLNGKKLPLLFLVGEQRRDVIPKKLQAGNDDEGEEGEEKNLAPTDRIPVTEVVVYETGEMATFEEEFTELVREAKNVGVPEQWVVVFSPQGCEAMLNALGWLTESGKYSAGRRETVEGTTTTTKTRIATIGPTTRDHLRGQFGFEPDVCAETPTPEGVAEGIVKFRGS</sequence>
<dbReference type="EMBL" id="ML992722">
    <property type="protein sequence ID" value="KAF2206390.1"/>
    <property type="molecule type" value="Genomic_DNA"/>
</dbReference>
<dbReference type="UniPathway" id="UPA00251">
    <property type="reaction ID" value="UER00320"/>
</dbReference>
<dbReference type="AlphaFoldDB" id="A0A6A6EZG1"/>
<dbReference type="GO" id="GO:0004852">
    <property type="term" value="F:uroporphyrinogen-III synthase activity"/>
    <property type="evidence" value="ECO:0007669"/>
    <property type="project" value="InterPro"/>
</dbReference>
<dbReference type="Pfam" id="PF02602">
    <property type="entry name" value="HEM4"/>
    <property type="match status" value="1"/>
</dbReference>
<gene>
    <name evidence="2" type="ORF">CERZMDRAFT_53238</name>
</gene>
<evidence type="ECO:0000313" key="2">
    <source>
        <dbReference type="EMBL" id="KAF2206390.1"/>
    </source>
</evidence>
<dbReference type="InterPro" id="IPR036108">
    <property type="entry name" value="4pyrrol_syn_uPrphyn_synt_sf"/>
</dbReference>
<evidence type="ECO:0000259" key="1">
    <source>
        <dbReference type="Pfam" id="PF02602"/>
    </source>
</evidence>
<feature type="domain" description="Tetrapyrrole biosynthesis uroporphyrinogen III synthase" evidence="1">
    <location>
        <begin position="48"/>
        <end position="344"/>
    </location>
</feature>
<dbReference type="PANTHER" id="PTHR12390:SF0">
    <property type="entry name" value="UROPORPHYRINOGEN-III SYNTHASE"/>
    <property type="match status" value="1"/>
</dbReference>
<dbReference type="GO" id="GO:0006780">
    <property type="term" value="P:uroporphyrinogen III biosynthetic process"/>
    <property type="evidence" value="ECO:0007669"/>
    <property type="project" value="InterPro"/>
</dbReference>
<dbReference type="InterPro" id="IPR039793">
    <property type="entry name" value="UROS/Hem4"/>
</dbReference>